<reference evidence="3 4" key="1">
    <citation type="submission" date="2016-10" db="EMBL/GenBank/DDBJ databases">
        <authorList>
            <person name="Varghese N."/>
            <person name="Submissions S."/>
        </authorList>
    </citation>
    <scope>NUCLEOTIDE SEQUENCE [LARGE SCALE GENOMIC DNA]</scope>
    <source>
        <strain evidence="3 4">DSM 1741</strain>
    </source>
</reference>
<dbReference type="Pfam" id="PF16289">
    <property type="entry name" value="PIN_12"/>
    <property type="match status" value="1"/>
</dbReference>
<name>A0A8G2F4W5_DESNO</name>
<organism evidence="3 4">
    <name type="scientific">Desulfomicrobium norvegicum (strain DSM 1741 / NCIMB 8310)</name>
    <name type="common">Desulfovibrio baculatus (strain Norway 4)</name>
    <name type="synonym">Desulfovibrio desulfuricans (strain Norway 4)</name>
    <dbReference type="NCBI Taxonomy" id="52561"/>
    <lineage>
        <taxon>Bacteria</taxon>
        <taxon>Pseudomonadati</taxon>
        <taxon>Thermodesulfobacteriota</taxon>
        <taxon>Desulfovibrionia</taxon>
        <taxon>Desulfovibrionales</taxon>
        <taxon>Desulfomicrobiaceae</taxon>
        <taxon>Desulfomicrobium</taxon>
    </lineage>
</organism>
<gene>
    <name evidence="3" type="ORF">SAMN05421830_107132</name>
</gene>
<accession>A0A8G2F4W5</accession>
<dbReference type="AlphaFoldDB" id="A0A8G2F4W5"/>
<feature type="domain" description="DUF4935" evidence="2">
    <location>
        <begin position="8"/>
        <end position="172"/>
    </location>
</feature>
<keyword evidence="4" id="KW-1185">Reference proteome</keyword>
<evidence type="ECO:0000256" key="1">
    <source>
        <dbReference type="SAM" id="MobiDB-lite"/>
    </source>
</evidence>
<sequence length="1198" mass="140319">MRHIPTSLYIDTEFFKRQGLRFDTKAFKAFTATFAKGGLRLLVPKIMERELLRHFAKEAEKASNAVINAHKTYPVNNLALAELLPPEELKTKCIEEMVRQWASFKEHFVVENLPIVGNLEDVVDWYFEVRPPFSDKNGKQKEFPDAFIMSVLDQYHKQHHANIAVISSDGDFSQACANRRRYIWHFSDLEKYIAAFQPELSGKEKLLGDVDPMKPIATEDLTELKAILARGNQVTPIEIERVLQLLESRGTNHEYFFQNAGDAVWLKHLSERGYFLNPPDAEQTSDGRYVVPSWPPLEYLIRIVDTASAEVMDIVSSLPITNNFRVLEGILKIVLKADSAEAILRFSRFITAFIENCRWGHELIISLLKKPFIFDAHLFEFTPALLLKIVEFRKDPREQEKRSLRKENPEAWSTSLEPIPRFDHWQYQQILTKGVRPLGEHEPYQVSRVLIDAVASMIRLGIHPEDFEKGDGQDYSEIWCRKLDRPDREHQDVKELLVQTLTYACEQVYDNTPASIDALDQALRNHRWKIFKRLRQHLYASHPNDQTLPWIREQILGHDDYPNSNYHYEFQLMIRKASEHFGHRLLSADEQKDIFDAILSGPSKEDFREWMGESYSEEAFRRRQRHFHRMQLRPFASLLSGEVRHYYDELESQEGGKAISDESYSRYEKVTCGTVSYRSPKSIEDFESFSDEEILSYLNEWDDKHHDQDNWLVETNFSALAGVFQTFFKEKISRDEARLTYWLTNCEKIERPIYVAAMLKAMLELIKEKNFDNLDRWLKFCTWVLSHPDSMRKDGQPEPQDESRDHPDWGSSRRAVVDFIDACVNKDTEAPISARDGLAKLLRLVCSQFDWRLDQDRPVLLNRDDPITEAINNTRSRALESLINFGFWVRRQLPEDPVIELTAILSNRIAEDADCPLRRPERALLGLHFGRLCFLSHDWSVEQKQVIFPQENWDVWRDAFGNFILYNNPFKKTYEILRSDFEFALENIDRLAAANDEGKEVVDRLGQHLFTYYMWEVFPLTGADSLLERYYNKTNEDRQRWAQLFDHVGRSLNNSGKRLDKELTDRAVAYFDWRLEAAEPQELQEFTFWLEAECLDPEWRLRSFSKVISVVKVTDEGNYMEFKSLSSLLQDHTALVVECFAKITDFLDQEKHLFMLVEEVMPILVAGLSSEDAEIRTNAERARENLLRRGRFEFLNLD</sequence>
<dbReference type="InterPro" id="IPR032557">
    <property type="entry name" value="DUF4935"/>
</dbReference>
<feature type="compositionally biased region" description="Basic and acidic residues" evidence="1">
    <location>
        <begin position="790"/>
        <end position="808"/>
    </location>
</feature>
<evidence type="ECO:0000313" key="4">
    <source>
        <dbReference type="Proteomes" id="UP000199581"/>
    </source>
</evidence>
<dbReference type="InterPro" id="IPR016024">
    <property type="entry name" value="ARM-type_fold"/>
</dbReference>
<evidence type="ECO:0000259" key="2">
    <source>
        <dbReference type="Pfam" id="PF16289"/>
    </source>
</evidence>
<dbReference type="OrthoDB" id="9766796at2"/>
<protein>
    <recommendedName>
        <fullName evidence="2">DUF4935 domain-containing protein</fullName>
    </recommendedName>
</protein>
<dbReference type="SUPFAM" id="SSF48371">
    <property type="entry name" value="ARM repeat"/>
    <property type="match status" value="1"/>
</dbReference>
<comment type="caution">
    <text evidence="3">The sequence shown here is derived from an EMBL/GenBank/DDBJ whole genome shotgun (WGS) entry which is preliminary data.</text>
</comment>
<dbReference type="RefSeq" id="WP_092192581.1">
    <property type="nucleotide sequence ID" value="NZ_FOTO01000007.1"/>
</dbReference>
<dbReference type="Proteomes" id="UP000199581">
    <property type="component" value="Unassembled WGS sequence"/>
</dbReference>
<feature type="region of interest" description="Disordered" evidence="1">
    <location>
        <begin position="790"/>
        <end position="810"/>
    </location>
</feature>
<dbReference type="EMBL" id="FOTO01000007">
    <property type="protein sequence ID" value="SFL84396.1"/>
    <property type="molecule type" value="Genomic_DNA"/>
</dbReference>
<proteinExistence type="predicted"/>
<evidence type="ECO:0000313" key="3">
    <source>
        <dbReference type="EMBL" id="SFL84396.1"/>
    </source>
</evidence>